<dbReference type="Pfam" id="PF03959">
    <property type="entry name" value="FSH1"/>
    <property type="match status" value="1"/>
</dbReference>
<protein>
    <recommendedName>
        <fullName evidence="4">Serine hydrolase domain-containing protein</fullName>
    </recommendedName>
</protein>
<evidence type="ECO:0000313" key="5">
    <source>
        <dbReference type="EMBL" id="KAH0536598.1"/>
    </source>
</evidence>
<dbReference type="GO" id="GO:0005634">
    <property type="term" value="C:nucleus"/>
    <property type="evidence" value="ECO:0007669"/>
    <property type="project" value="TreeGrafter"/>
</dbReference>
<dbReference type="InterPro" id="IPR029058">
    <property type="entry name" value="AB_hydrolase_fold"/>
</dbReference>
<dbReference type="GO" id="GO:0005737">
    <property type="term" value="C:cytoplasm"/>
    <property type="evidence" value="ECO:0007669"/>
    <property type="project" value="TreeGrafter"/>
</dbReference>
<dbReference type="PANTHER" id="PTHR48070">
    <property type="entry name" value="ESTERASE OVCA2"/>
    <property type="match status" value="1"/>
</dbReference>
<dbReference type="OrthoDB" id="414698at2759"/>
<comment type="similarity">
    <text evidence="1">Belongs to the LovG family.</text>
</comment>
<dbReference type="AlphaFoldDB" id="A0A9P8HVU1"/>
<gene>
    <name evidence="5" type="ORF">FGG08_006531</name>
</gene>
<sequence length="276" mass="30662">MADKHLPRILCLHGSGSSAAIFSVQSRRIRRALRYHFRFVFVNGPFETTAGPGVLRGTGPYYRWMPGRRAWGGLEATEEQDAEMRVVRKLLSEELAREDGEPFVGIMGFSQGALLTTAVLLQHQLKERTKIPQLKFAILLCGTYHPRIWSCFPEDRWSDLSSRLGSLRITQSEVYSDSDSGFSSDAGSDSDSPQSSTSSTSTGSLGDYRRRVLIPSIHAQGLGDPWLPESRMLVGQCYDPRTSKVVEFEGGHHIMSSQTDIDKLANAILCAYDESV</sequence>
<dbReference type="Gene3D" id="3.40.50.1820">
    <property type="entry name" value="alpha/beta hydrolase"/>
    <property type="match status" value="1"/>
</dbReference>
<proteinExistence type="inferred from homology"/>
<dbReference type="GO" id="GO:0016787">
    <property type="term" value="F:hydrolase activity"/>
    <property type="evidence" value="ECO:0007669"/>
    <property type="project" value="UniProtKB-KW"/>
</dbReference>
<dbReference type="InterPro" id="IPR005645">
    <property type="entry name" value="FSH-like_dom"/>
</dbReference>
<dbReference type="Proteomes" id="UP000698800">
    <property type="component" value="Unassembled WGS sequence"/>
</dbReference>
<evidence type="ECO:0000256" key="3">
    <source>
        <dbReference type="SAM" id="MobiDB-lite"/>
    </source>
</evidence>
<evidence type="ECO:0000256" key="2">
    <source>
        <dbReference type="ARBA" id="ARBA00022801"/>
    </source>
</evidence>
<keyword evidence="6" id="KW-1185">Reference proteome</keyword>
<dbReference type="EMBL" id="JAGHQL010000193">
    <property type="protein sequence ID" value="KAH0536598.1"/>
    <property type="molecule type" value="Genomic_DNA"/>
</dbReference>
<dbReference type="GO" id="GO:0044550">
    <property type="term" value="P:secondary metabolite biosynthetic process"/>
    <property type="evidence" value="ECO:0007669"/>
    <property type="project" value="TreeGrafter"/>
</dbReference>
<dbReference type="SUPFAM" id="SSF53474">
    <property type="entry name" value="alpha/beta-Hydrolases"/>
    <property type="match status" value="1"/>
</dbReference>
<feature type="domain" description="Serine hydrolase" evidence="4">
    <location>
        <begin position="6"/>
        <end position="259"/>
    </location>
</feature>
<name>A0A9P8HVU1_9PEZI</name>
<evidence type="ECO:0000259" key="4">
    <source>
        <dbReference type="Pfam" id="PF03959"/>
    </source>
</evidence>
<evidence type="ECO:0000313" key="6">
    <source>
        <dbReference type="Proteomes" id="UP000698800"/>
    </source>
</evidence>
<organism evidence="5 6">
    <name type="scientific">Glutinoglossum americanum</name>
    <dbReference type="NCBI Taxonomy" id="1670608"/>
    <lineage>
        <taxon>Eukaryota</taxon>
        <taxon>Fungi</taxon>
        <taxon>Dikarya</taxon>
        <taxon>Ascomycota</taxon>
        <taxon>Pezizomycotina</taxon>
        <taxon>Geoglossomycetes</taxon>
        <taxon>Geoglossales</taxon>
        <taxon>Geoglossaceae</taxon>
        <taxon>Glutinoglossum</taxon>
    </lineage>
</organism>
<accession>A0A9P8HVU1</accession>
<feature type="compositionally biased region" description="Low complexity" evidence="3">
    <location>
        <begin position="177"/>
        <end position="204"/>
    </location>
</feature>
<keyword evidence="2" id="KW-0378">Hydrolase</keyword>
<dbReference type="PANTHER" id="PTHR48070:SF3">
    <property type="entry name" value="ESTERASE DBAE-RELATED"/>
    <property type="match status" value="1"/>
</dbReference>
<evidence type="ECO:0000256" key="1">
    <source>
        <dbReference type="ARBA" id="ARBA00005863"/>
    </source>
</evidence>
<reference evidence="5" key="1">
    <citation type="submission" date="2021-03" db="EMBL/GenBank/DDBJ databases">
        <title>Comparative genomics and phylogenomic investigation of the class Geoglossomycetes provide insights into ecological specialization and systematics.</title>
        <authorList>
            <person name="Melie T."/>
            <person name="Pirro S."/>
            <person name="Miller A.N."/>
            <person name="Quandt A."/>
        </authorList>
    </citation>
    <scope>NUCLEOTIDE SEQUENCE</scope>
    <source>
        <strain evidence="5">GBOQ0MN5Z8</strain>
    </source>
</reference>
<dbReference type="InterPro" id="IPR050593">
    <property type="entry name" value="LovG"/>
</dbReference>
<feature type="region of interest" description="Disordered" evidence="3">
    <location>
        <begin position="176"/>
        <end position="204"/>
    </location>
</feature>
<comment type="caution">
    <text evidence="5">The sequence shown here is derived from an EMBL/GenBank/DDBJ whole genome shotgun (WGS) entry which is preliminary data.</text>
</comment>